<evidence type="ECO:0000256" key="1">
    <source>
        <dbReference type="SAM" id="Phobius"/>
    </source>
</evidence>
<evidence type="ECO:0000313" key="2">
    <source>
        <dbReference type="EMBL" id="GEU84164.1"/>
    </source>
</evidence>
<organism evidence="2">
    <name type="scientific">Tanacetum cinerariifolium</name>
    <name type="common">Dalmatian daisy</name>
    <name type="synonym">Chrysanthemum cinerariifolium</name>
    <dbReference type="NCBI Taxonomy" id="118510"/>
    <lineage>
        <taxon>Eukaryota</taxon>
        <taxon>Viridiplantae</taxon>
        <taxon>Streptophyta</taxon>
        <taxon>Embryophyta</taxon>
        <taxon>Tracheophyta</taxon>
        <taxon>Spermatophyta</taxon>
        <taxon>Magnoliopsida</taxon>
        <taxon>eudicotyledons</taxon>
        <taxon>Gunneridae</taxon>
        <taxon>Pentapetalae</taxon>
        <taxon>asterids</taxon>
        <taxon>campanulids</taxon>
        <taxon>Asterales</taxon>
        <taxon>Asteraceae</taxon>
        <taxon>Asteroideae</taxon>
        <taxon>Anthemideae</taxon>
        <taxon>Anthemidinae</taxon>
        <taxon>Tanacetum</taxon>
    </lineage>
</organism>
<keyword evidence="1" id="KW-0472">Membrane</keyword>
<name>A0A6L2NI34_TANCI</name>
<gene>
    <name evidence="2" type="ORF">Tci_056142</name>
</gene>
<feature type="transmembrane region" description="Helical" evidence="1">
    <location>
        <begin position="326"/>
        <end position="349"/>
    </location>
</feature>
<reference evidence="2" key="1">
    <citation type="journal article" date="2019" name="Sci. Rep.">
        <title>Draft genome of Tanacetum cinerariifolium, the natural source of mosquito coil.</title>
        <authorList>
            <person name="Yamashiro T."/>
            <person name="Shiraishi A."/>
            <person name="Satake H."/>
            <person name="Nakayama K."/>
        </authorList>
    </citation>
    <scope>NUCLEOTIDE SEQUENCE</scope>
</reference>
<sequence length="480" mass="53538">MANNPEEIATGSITQLTHVIADGISILVPQSLVNGVMANDVGESVGQGVVNVVMPNGVSGSTVEGIGSGMMANGLSESVTTNGVSESISQGIGVGVRDSVGIGGGVMANGVSEPIPRDMVNGVRANGVSDSVDHGICDGIMANGVREAVASESVDRLDKERLLRCFNQKVVEDLGRLRFWERMQLEDVEKGTCALLMMKETEVKIGEKANYILNIRRGGVECLSLYAMLADVYYVSVCMPLLRTQMAREIDGLCIGLTARIEEREYFIDELDILADRFEPEKMAEFMKETQEKDRNRLMRLQILGREFELRADENKHFIKKLKGNFVFVCVVVEVVWLLMLVDFFVRWFTCEDYRLASEIKRVAAEVNSVTMQRERFQKELDSLGKRRVPTKMTEFLKDIQRKDEETVSKLQVLVREMELNASKKNLFIKKLQDEGDGNGIYRIGTAAADVAAKFMIVRCFGMLVLTNVVVKYDKENREI</sequence>
<protein>
    <submittedName>
        <fullName evidence="2">Uncharacterized protein</fullName>
    </submittedName>
</protein>
<keyword evidence="1" id="KW-0812">Transmembrane</keyword>
<proteinExistence type="predicted"/>
<dbReference type="AlphaFoldDB" id="A0A6L2NI34"/>
<comment type="caution">
    <text evidence="2">The sequence shown here is derived from an EMBL/GenBank/DDBJ whole genome shotgun (WGS) entry which is preliminary data.</text>
</comment>
<keyword evidence="1" id="KW-1133">Transmembrane helix</keyword>
<dbReference type="EMBL" id="BKCJ010008834">
    <property type="protein sequence ID" value="GEU84164.1"/>
    <property type="molecule type" value="Genomic_DNA"/>
</dbReference>
<accession>A0A6L2NI34</accession>